<comment type="caution">
    <text evidence="2">The sequence shown here is derived from an EMBL/GenBank/DDBJ whole genome shotgun (WGS) entry which is preliminary data.</text>
</comment>
<keyword evidence="3" id="KW-1185">Reference proteome</keyword>
<protein>
    <submittedName>
        <fullName evidence="2">Uncharacterized protein</fullName>
    </submittedName>
</protein>
<evidence type="ECO:0000313" key="3">
    <source>
        <dbReference type="Proteomes" id="UP001055172"/>
    </source>
</evidence>
<evidence type="ECO:0000256" key="1">
    <source>
        <dbReference type="SAM" id="MobiDB-lite"/>
    </source>
</evidence>
<evidence type="ECO:0000313" key="2">
    <source>
        <dbReference type="EMBL" id="GJC91124.1"/>
    </source>
</evidence>
<organism evidence="2 3">
    <name type="scientific">Colletotrichum liriopes</name>
    <dbReference type="NCBI Taxonomy" id="708192"/>
    <lineage>
        <taxon>Eukaryota</taxon>
        <taxon>Fungi</taxon>
        <taxon>Dikarya</taxon>
        <taxon>Ascomycota</taxon>
        <taxon>Pezizomycotina</taxon>
        <taxon>Sordariomycetes</taxon>
        <taxon>Hypocreomycetidae</taxon>
        <taxon>Glomerellales</taxon>
        <taxon>Glomerellaceae</taxon>
        <taxon>Colletotrichum</taxon>
        <taxon>Colletotrichum spaethianum species complex</taxon>
    </lineage>
</organism>
<sequence>MSDSGDPAEDIQVRGSSRSDTSSEPKSRKFQVPIPRKFTGLLDEDSWGDWINFEPGMTNSPVYNSTYIVFLAESYQDRGLYGRRLFDEFQNDFESWNADYFDNTIKNAAQWMRDTLYSHGIFFPMDNTLISTALAQLVTQEEFHVWTEGEIKKAKTRPQFKKNYNSIPDFAEDITYEPESIEDIRAEIEAIRASSRRIGTPARNPLPIRQLSPTSTTNYHPSPQPRHKQQQRQEPSQPNEYVVGNSLTARQLTDLTKLYSDDFKYGGEKYEVFERKLMIFRDKCNKVGIAQSQWNDALDIMLKGRALQYYYDNLCDPTKPMDFHSSGVAIQARFETHETQQLYLSEWRTTTLPRILQENPGKNRLEALEILIERLVRIHQALPRAQRESPDLLRDQLLNACREVEECQLAIFAPAPTFEGPSEQPYS</sequence>
<proteinExistence type="predicted"/>
<name>A0AA37H177_9PEZI</name>
<dbReference type="Proteomes" id="UP001055172">
    <property type="component" value="Unassembled WGS sequence"/>
</dbReference>
<gene>
    <name evidence="2" type="ORF">ColLi_13962</name>
</gene>
<feature type="region of interest" description="Disordered" evidence="1">
    <location>
        <begin position="1"/>
        <end position="29"/>
    </location>
</feature>
<dbReference type="AlphaFoldDB" id="A0AA37H177"/>
<feature type="region of interest" description="Disordered" evidence="1">
    <location>
        <begin position="199"/>
        <end position="239"/>
    </location>
</feature>
<accession>A0AA37H177</accession>
<dbReference type="EMBL" id="BPPX01000071">
    <property type="protein sequence ID" value="GJC91124.1"/>
    <property type="molecule type" value="Genomic_DNA"/>
</dbReference>
<feature type="compositionally biased region" description="Polar residues" evidence="1">
    <location>
        <begin position="211"/>
        <end position="221"/>
    </location>
</feature>
<reference evidence="2 3" key="1">
    <citation type="submission" date="2021-07" db="EMBL/GenBank/DDBJ databases">
        <title>Genome data of Colletotrichum spaethianum.</title>
        <authorList>
            <person name="Utami Y.D."/>
            <person name="Hiruma K."/>
        </authorList>
    </citation>
    <scope>NUCLEOTIDE SEQUENCE [LARGE SCALE GENOMIC DNA]</scope>
    <source>
        <strain evidence="2 3">MAFF 242679</strain>
    </source>
</reference>